<dbReference type="CDD" id="cd09019">
    <property type="entry name" value="galactose_mutarotase_like"/>
    <property type="match status" value="1"/>
</dbReference>
<dbReference type="RefSeq" id="WP_030352167.1">
    <property type="nucleotide sequence ID" value="NZ_AZSP01000244.1"/>
</dbReference>
<gene>
    <name evidence="10" type="ORF">Y717_03090</name>
</gene>
<feature type="binding site" evidence="8">
    <location>
        <begin position="83"/>
        <end position="84"/>
    </location>
    <ligand>
        <name>beta-D-galactose</name>
        <dbReference type="ChEBI" id="CHEBI:27667"/>
    </ligand>
</feature>
<dbReference type="Pfam" id="PF01263">
    <property type="entry name" value="Aldose_epim"/>
    <property type="match status" value="1"/>
</dbReference>
<comment type="similarity">
    <text evidence="2 5">Belongs to the aldose epimerase family.</text>
</comment>
<comment type="catalytic activity">
    <reaction evidence="5">
        <text>alpha-D-glucose = beta-D-glucose</text>
        <dbReference type="Rhea" id="RHEA:10264"/>
        <dbReference type="ChEBI" id="CHEBI:15903"/>
        <dbReference type="ChEBI" id="CHEBI:17925"/>
        <dbReference type="EC" id="5.1.3.3"/>
    </reaction>
</comment>
<dbReference type="EC" id="5.1.3.3" evidence="5"/>
<dbReference type="EMBL" id="AZSP01000244">
    <property type="protein sequence ID" value="PVE09159.1"/>
    <property type="molecule type" value="Genomic_DNA"/>
</dbReference>
<feature type="compositionally biased region" description="Basic and acidic residues" evidence="9">
    <location>
        <begin position="341"/>
        <end position="354"/>
    </location>
</feature>
<evidence type="ECO:0000256" key="7">
    <source>
        <dbReference type="PIRSR" id="PIRSR005096-2"/>
    </source>
</evidence>
<dbReference type="PANTHER" id="PTHR10091">
    <property type="entry name" value="ALDOSE-1-EPIMERASE"/>
    <property type="match status" value="1"/>
</dbReference>
<evidence type="ECO:0000256" key="4">
    <source>
        <dbReference type="ARBA" id="ARBA00023277"/>
    </source>
</evidence>
<evidence type="ECO:0000313" key="11">
    <source>
        <dbReference type="Proteomes" id="UP000245992"/>
    </source>
</evidence>
<feature type="region of interest" description="Disordered" evidence="9">
    <location>
        <begin position="324"/>
        <end position="366"/>
    </location>
</feature>
<evidence type="ECO:0000256" key="8">
    <source>
        <dbReference type="PIRSR" id="PIRSR005096-3"/>
    </source>
</evidence>
<sequence>MPTPTAHSKPFGTAPGRKEVDLWTLDSGSGVRAEILTYGGILHRLMVPDTAGDTASVVRSLASLDDYTGKNPYFGALIGRYANRIAHGRFTLDGAVHHIPANDRGHALHGGPDGFHTRVWKAAAHRTDRTAALRLTLHSADGDMGFPGALDVTVTYTLDTEGTLALDYTATTDRPTVVNLTNHAYFDLTGGGGILGHTLQVDADGYLPVDGGGIPRGPAVPVRHTPFDLTVPHPLGDRIGLPDEQLSAAGGFDHCWVLRDAEPGRAADPRRAARLAAPGEARVMEVWTTEPGIQVYTANQLDGSLTDPAGRPHERHGAVCLETQHLPDSPNRPGHPSTLLRPDEVASSRTELRFPHLRRGRDATGG</sequence>
<dbReference type="Proteomes" id="UP000245992">
    <property type="component" value="Unassembled WGS sequence"/>
</dbReference>
<evidence type="ECO:0000256" key="2">
    <source>
        <dbReference type="ARBA" id="ARBA00006206"/>
    </source>
</evidence>
<feature type="active site" description="Proton acceptor" evidence="6">
    <location>
        <position position="322"/>
    </location>
</feature>
<comment type="pathway">
    <text evidence="1 5">Carbohydrate metabolism; hexose metabolism.</text>
</comment>
<evidence type="ECO:0000256" key="1">
    <source>
        <dbReference type="ARBA" id="ARBA00005028"/>
    </source>
</evidence>
<keyword evidence="3 5" id="KW-0413">Isomerase</keyword>
<dbReference type="PANTHER" id="PTHR10091:SF0">
    <property type="entry name" value="GALACTOSE MUTAROTASE"/>
    <property type="match status" value="1"/>
</dbReference>
<dbReference type="InterPro" id="IPR015443">
    <property type="entry name" value="Aldose_1-epimerase"/>
</dbReference>
<protein>
    <recommendedName>
        <fullName evidence="5">Aldose 1-epimerase</fullName>
        <ecNumber evidence="5">5.1.3.3</ecNumber>
    </recommendedName>
</protein>
<dbReference type="GO" id="GO:0033499">
    <property type="term" value="P:galactose catabolic process via UDP-galactose, Leloir pathway"/>
    <property type="evidence" value="ECO:0007669"/>
    <property type="project" value="TreeGrafter"/>
</dbReference>
<dbReference type="GO" id="GO:0005737">
    <property type="term" value="C:cytoplasm"/>
    <property type="evidence" value="ECO:0007669"/>
    <property type="project" value="TreeGrafter"/>
</dbReference>
<evidence type="ECO:0000256" key="9">
    <source>
        <dbReference type="SAM" id="MobiDB-lite"/>
    </source>
</evidence>
<evidence type="ECO:0000256" key="5">
    <source>
        <dbReference type="PIRNR" id="PIRNR005096"/>
    </source>
</evidence>
<dbReference type="STRING" id="1440053.GCA_000718095_03086"/>
<dbReference type="PIRSF" id="PIRSF005096">
    <property type="entry name" value="GALM"/>
    <property type="match status" value="1"/>
</dbReference>
<comment type="caution">
    <text evidence="10">The sequence shown here is derived from an EMBL/GenBank/DDBJ whole genome shotgun (WGS) entry which is preliminary data.</text>
</comment>
<evidence type="ECO:0000313" key="10">
    <source>
        <dbReference type="EMBL" id="PVE09159.1"/>
    </source>
</evidence>
<dbReference type="UniPathway" id="UPA00242"/>
<feature type="binding site" evidence="8">
    <location>
        <begin position="183"/>
        <end position="185"/>
    </location>
    <ligand>
        <name>beta-D-galactose</name>
        <dbReference type="ChEBI" id="CHEBI:27667"/>
    </ligand>
</feature>
<accession>A0A2T7T1Z4</accession>
<evidence type="ECO:0000256" key="3">
    <source>
        <dbReference type="ARBA" id="ARBA00023235"/>
    </source>
</evidence>
<dbReference type="InterPro" id="IPR014718">
    <property type="entry name" value="GH-type_carb-bd"/>
</dbReference>
<reference evidence="10 11" key="1">
    <citation type="submission" date="2013-12" db="EMBL/GenBank/DDBJ databases">
        <title>Annotated genome of Streptomyces scopuliridis.</title>
        <authorList>
            <person name="Olson J.B."/>
        </authorList>
    </citation>
    <scope>NUCLEOTIDE SEQUENCE [LARGE SCALE GENOMIC DNA]</scope>
    <source>
        <strain evidence="10 11">RB72</strain>
    </source>
</reference>
<dbReference type="GO" id="GO:0006006">
    <property type="term" value="P:glucose metabolic process"/>
    <property type="evidence" value="ECO:0007669"/>
    <property type="project" value="TreeGrafter"/>
</dbReference>
<evidence type="ECO:0000256" key="6">
    <source>
        <dbReference type="PIRSR" id="PIRSR005096-1"/>
    </source>
</evidence>
<dbReference type="AlphaFoldDB" id="A0A2T7T1Z4"/>
<keyword evidence="4 5" id="KW-0119">Carbohydrate metabolism</keyword>
<feature type="binding site" evidence="7">
    <location>
        <position position="253"/>
    </location>
    <ligand>
        <name>beta-D-galactose</name>
        <dbReference type="ChEBI" id="CHEBI:27667"/>
    </ligand>
</feature>
<dbReference type="SUPFAM" id="SSF74650">
    <property type="entry name" value="Galactose mutarotase-like"/>
    <property type="match status" value="1"/>
</dbReference>
<proteinExistence type="inferred from homology"/>
<dbReference type="GO" id="GO:0004034">
    <property type="term" value="F:aldose 1-epimerase activity"/>
    <property type="evidence" value="ECO:0007669"/>
    <property type="project" value="UniProtKB-EC"/>
</dbReference>
<dbReference type="NCBIfam" id="NF008277">
    <property type="entry name" value="PRK11055.1"/>
    <property type="match status" value="1"/>
</dbReference>
<feature type="active site" description="Proton donor" evidence="6">
    <location>
        <position position="183"/>
    </location>
</feature>
<keyword evidence="11" id="KW-1185">Reference proteome</keyword>
<dbReference type="Gene3D" id="2.70.98.10">
    <property type="match status" value="1"/>
</dbReference>
<dbReference type="InterPro" id="IPR011013">
    <property type="entry name" value="Gal_mutarotase_sf_dom"/>
</dbReference>
<dbReference type="GO" id="GO:0030246">
    <property type="term" value="F:carbohydrate binding"/>
    <property type="evidence" value="ECO:0007669"/>
    <property type="project" value="InterPro"/>
</dbReference>
<organism evidence="10 11">
    <name type="scientific">Streptomyces scopuliridis RB72</name>
    <dbReference type="NCBI Taxonomy" id="1440053"/>
    <lineage>
        <taxon>Bacteria</taxon>
        <taxon>Bacillati</taxon>
        <taxon>Actinomycetota</taxon>
        <taxon>Actinomycetes</taxon>
        <taxon>Kitasatosporales</taxon>
        <taxon>Streptomycetaceae</taxon>
        <taxon>Streptomyces</taxon>
    </lineage>
</organism>
<name>A0A2T7T1Z4_9ACTN</name>
<dbReference type="OrthoDB" id="9779408at2"/>
<dbReference type="InterPro" id="IPR008183">
    <property type="entry name" value="Aldose_1/G6P_1-epimerase"/>
</dbReference>
<dbReference type="InterPro" id="IPR047215">
    <property type="entry name" value="Galactose_mutarotase-like"/>
</dbReference>